<dbReference type="Proteomes" id="UP001348817">
    <property type="component" value="Plasmid pFA6"/>
</dbReference>
<evidence type="ECO:0000313" key="3">
    <source>
        <dbReference type="Proteomes" id="UP001348817"/>
    </source>
</evidence>
<sequence>MKDSFDEILRKKASGFEQEVPEKLWTSLSSHIPAAPATVTTGGAGAGVKSIVVKQLSTSVAKVVVALATTTATVGGYLAVKESGESTTTEEPELVSKLDLSSLEGIEKLGETDHIGLPEMVASYAEELKKERSVVKPVNIRKIEPNKISGIKKTTGHRLDIPARITAGSASKISSEDNQRPKPKKDDAWQNGFLSDGNGGGTGFDGKGNDGQGMFAEISDYKKLTNLVQQPLAFDNVADIPSYYIRKADNTDQSQYGGVVIRRKPGFFHDCQLSLATIYGRTSVLKSEDIGDFDVQNISGTLYGAKLDLRKPVSGYFSIIGGISFGKGKYARTFDLGSGDPDRINSEYMRVGVPLRLAFTKDIKSRIALGAEVGASAGYVFGRKDVYVGKYFESGSIEGVLENVFVLGVNAGTSVTYRLNDRWGIGLRLDAEYYSMEKNIKVMEIGGGFGVNWNLR</sequence>
<keyword evidence="3" id="KW-1185">Reference proteome</keyword>
<geneLocation type="plasmid" evidence="2 3">
    <name>pFA6</name>
</geneLocation>
<feature type="region of interest" description="Disordered" evidence="1">
    <location>
        <begin position="163"/>
        <end position="193"/>
    </location>
</feature>
<name>A0AAU9CRM7_9BACT</name>
<evidence type="ECO:0000313" key="2">
    <source>
        <dbReference type="EMBL" id="BDD12808.1"/>
    </source>
</evidence>
<gene>
    <name evidence="2" type="ORF">FUAX_52400</name>
</gene>
<organism evidence="2 3">
    <name type="scientific">Fulvitalea axinellae</name>
    <dbReference type="NCBI Taxonomy" id="1182444"/>
    <lineage>
        <taxon>Bacteria</taxon>
        <taxon>Pseudomonadati</taxon>
        <taxon>Bacteroidota</taxon>
        <taxon>Cytophagia</taxon>
        <taxon>Cytophagales</taxon>
        <taxon>Persicobacteraceae</taxon>
        <taxon>Fulvitalea</taxon>
    </lineage>
</organism>
<dbReference type="KEGG" id="fax:FUAX_52400"/>
<accession>A0AAU9CRM7</accession>
<reference evidence="2 3" key="1">
    <citation type="submission" date="2021-12" db="EMBL/GenBank/DDBJ databases">
        <title>Genome sequencing of bacteria with rrn-lacking chromosome and rrn-plasmid.</title>
        <authorList>
            <person name="Anda M."/>
            <person name="Iwasaki W."/>
        </authorList>
    </citation>
    <scope>NUCLEOTIDE SEQUENCE [LARGE SCALE GENOMIC DNA]</scope>
    <source>
        <strain evidence="2 3">DSM 100852</strain>
        <plasmid evidence="2 3">pFA6</plasmid>
    </source>
</reference>
<dbReference type="RefSeq" id="WP_338395950.1">
    <property type="nucleotide sequence ID" value="NZ_AP025320.1"/>
</dbReference>
<evidence type="ECO:0008006" key="4">
    <source>
        <dbReference type="Google" id="ProtNLM"/>
    </source>
</evidence>
<keyword evidence="2" id="KW-0614">Plasmid</keyword>
<dbReference type="AlphaFoldDB" id="A0AAU9CRM7"/>
<dbReference type="EMBL" id="AP025320">
    <property type="protein sequence ID" value="BDD12808.1"/>
    <property type="molecule type" value="Genomic_DNA"/>
</dbReference>
<protein>
    <recommendedName>
        <fullName evidence="4">Outer membrane protein beta-barrel domain-containing protein</fullName>
    </recommendedName>
</protein>
<feature type="compositionally biased region" description="Basic and acidic residues" evidence="1">
    <location>
        <begin position="174"/>
        <end position="188"/>
    </location>
</feature>
<evidence type="ECO:0000256" key="1">
    <source>
        <dbReference type="SAM" id="MobiDB-lite"/>
    </source>
</evidence>
<proteinExistence type="predicted"/>